<dbReference type="PRINTS" id="PR00039">
    <property type="entry name" value="HTHLYSR"/>
</dbReference>
<dbReference type="SUPFAM" id="SSF46785">
    <property type="entry name" value="Winged helix' DNA-binding domain"/>
    <property type="match status" value="1"/>
</dbReference>
<keyword evidence="7" id="KW-1185">Reference proteome</keyword>
<dbReference type="Proteomes" id="UP000406256">
    <property type="component" value="Unassembled WGS sequence"/>
</dbReference>
<evidence type="ECO:0000256" key="2">
    <source>
        <dbReference type="ARBA" id="ARBA00023015"/>
    </source>
</evidence>
<dbReference type="Pfam" id="PF00126">
    <property type="entry name" value="HTH_1"/>
    <property type="match status" value="1"/>
</dbReference>
<dbReference type="CDD" id="cd08459">
    <property type="entry name" value="PBP2_DntR_NahR_LinR_like"/>
    <property type="match status" value="1"/>
</dbReference>
<keyword evidence="4" id="KW-0804">Transcription</keyword>
<protein>
    <submittedName>
        <fullName evidence="6">LysR family transcriptional regulator</fullName>
    </submittedName>
</protein>
<dbReference type="InterPro" id="IPR036388">
    <property type="entry name" value="WH-like_DNA-bd_sf"/>
</dbReference>
<sequence length="344" mass="38040">MGNISVKCIVNIIAINAMDIKDVDLNLLRVFHAVLEARNITRAGERIGLSQPATSYALSRLRSLFDDPLFVRTPDGMLPTPTAERLAVPLGRAMVSIQEVLNHDKVFDAQTSTRKFRLSMSDIGVQVFLPRLCEALQHAAPHVRLSVEQVDASEVEERLRLGQLDFAIGNLPTLKGMTNHIVMFRETYACMTRKRPGLPARVLSREQFLGMSHIAVTSTDSSHFVIEETLSGGGLQRRLAISVPHFTIVPEILERTDWVATLPRGVAQILNASGKFAIYPLPIDAPEAESTVHWHQAFDADEGIRWFRQFVVSVVDALGSGNWGRRAGGAGTPALRPRSKRPRA</sequence>
<evidence type="ECO:0000256" key="3">
    <source>
        <dbReference type="ARBA" id="ARBA00023125"/>
    </source>
</evidence>
<dbReference type="SUPFAM" id="SSF53850">
    <property type="entry name" value="Periplasmic binding protein-like II"/>
    <property type="match status" value="1"/>
</dbReference>
<comment type="similarity">
    <text evidence="1">Belongs to the LysR transcriptional regulatory family.</text>
</comment>
<dbReference type="AlphaFoldDB" id="A0A5E4UJ52"/>
<dbReference type="GO" id="GO:0003677">
    <property type="term" value="F:DNA binding"/>
    <property type="evidence" value="ECO:0007669"/>
    <property type="project" value="UniProtKB-KW"/>
</dbReference>
<evidence type="ECO:0000313" key="6">
    <source>
        <dbReference type="EMBL" id="VVD99945.1"/>
    </source>
</evidence>
<dbReference type="GO" id="GO:0003700">
    <property type="term" value="F:DNA-binding transcription factor activity"/>
    <property type="evidence" value="ECO:0007669"/>
    <property type="project" value="InterPro"/>
</dbReference>
<evidence type="ECO:0000313" key="7">
    <source>
        <dbReference type="Proteomes" id="UP000406256"/>
    </source>
</evidence>
<gene>
    <name evidence="6" type="ORF">PAN31108_02074</name>
</gene>
<accession>A0A5E4UJ52</accession>
<dbReference type="InterPro" id="IPR036390">
    <property type="entry name" value="WH_DNA-bd_sf"/>
</dbReference>
<dbReference type="EMBL" id="CABPSB010000006">
    <property type="protein sequence ID" value="VVD99945.1"/>
    <property type="molecule type" value="Genomic_DNA"/>
</dbReference>
<dbReference type="InterPro" id="IPR050389">
    <property type="entry name" value="LysR-type_TF"/>
</dbReference>
<evidence type="ECO:0000256" key="4">
    <source>
        <dbReference type="ARBA" id="ARBA00023163"/>
    </source>
</evidence>
<name>A0A5E4UJ52_9BURK</name>
<keyword evidence="2" id="KW-0805">Transcription regulation</keyword>
<proteinExistence type="inferred from homology"/>
<dbReference type="Pfam" id="PF03466">
    <property type="entry name" value="LysR_substrate"/>
    <property type="match status" value="1"/>
</dbReference>
<dbReference type="InterPro" id="IPR005119">
    <property type="entry name" value="LysR_subst-bd"/>
</dbReference>
<dbReference type="InterPro" id="IPR000847">
    <property type="entry name" value="LysR_HTH_N"/>
</dbReference>
<dbReference type="PANTHER" id="PTHR30118">
    <property type="entry name" value="HTH-TYPE TRANSCRIPTIONAL REGULATOR LEUO-RELATED"/>
    <property type="match status" value="1"/>
</dbReference>
<dbReference type="PROSITE" id="PS50931">
    <property type="entry name" value="HTH_LYSR"/>
    <property type="match status" value="1"/>
</dbReference>
<evidence type="ECO:0000256" key="1">
    <source>
        <dbReference type="ARBA" id="ARBA00009437"/>
    </source>
</evidence>
<dbReference type="PANTHER" id="PTHR30118:SF15">
    <property type="entry name" value="TRANSCRIPTIONAL REGULATORY PROTEIN"/>
    <property type="match status" value="1"/>
</dbReference>
<evidence type="ECO:0000259" key="5">
    <source>
        <dbReference type="PROSITE" id="PS50931"/>
    </source>
</evidence>
<reference evidence="6 7" key="1">
    <citation type="submission" date="2019-08" db="EMBL/GenBank/DDBJ databases">
        <authorList>
            <person name="Peeters C."/>
        </authorList>
    </citation>
    <scope>NUCLEOTIDE SEQUENCE [LARGE SCALE GENOMIC DNA]</scope>
    <source>
        <strain evidence="6 7">LMG 31108</strain>
    </source>
</reference>
<dbReference type="Gene3D" id="1.10.10.10">
    <property type="entry name" value="Winged helix-like DNA-binding domain superfamily/Winged helix DNA-binding domain"/>
    <property type="match status" value="1"/>
</dbReference>
<feature type="domain" description="HTH lysR-type" evidence="5">
    <location>
        <begin position="23"/>
        <end position="80"/>
    </location>
</feature>
<dbReference type="Gene3D" id="3.40.190.10">
    <property type="entry name" value="Periplasmic binding protein-like II"/>
    <property type="match status" value="2"/>
</dbReference>
<organism evidence="6 7">
    <name type="scientific">Pandoraea anhela</name>
    <dbReference type="NCBI Taxonomy" id="2508295"/>
    <lineage>
        <taxon>Bacteria</taxon>
        <taxon>Pseudomonadati</taxon>
        <taxon>Pseudomonadota</taxon>
        <taxon>Betaproteobacteria</taxon>
        <taxon>Burkholderiales</taxon>
        <taxon>Burkholderiaceae</taxon>
        <taxon>Pandoraea</taxon>
    </lineage>
</organism>
<keyword evidence="3" id="KW-0238">DNA-binding</keyword>